<dbReference type="InterPro" id="IPR000045">
    <property type="entry name" value="Prepilin_IV_endopep_pep"/>
</dbReference>
<dbReference type="eggNOG" id="arCOG02298">
    <property type="taxonomic scope" value="Archaea"/>
</dbReference>
<dbReference type="GO" id="GO:0005886">
    <property type="term" value="C:plasma membrane"/>
    <property type="evidence" value="ECO:0007669"/>
    <property type="project" value="UniProtKB-SubCell"/>
</dbReference>
<feature type="transmembrane region" description="Helical" evidence="6">
    <location>
        <begin position="41"/>
        <end position="59"/>
    </location>
</feature>
<dbReference type="GO" id="GO:0004190">
    <property type="term" value="F:aspartic-type endopeptidase activity"/>
    <property type="evidence" value="ECO:0007669"/>
    <property type="project" value="InterPro"/>
</dbReference>
<feature type="domain" description="Preflagellin peptidase C-terminal" evidence="8">
    <location>
        <begin position="169"/>
        <end position="260"/>
    </location>
</feature>
<gene>
    <name evidence="9" type="ORF">RCIX2250</name>
</gene>
<keyword evidence="10" id="KW-1185">Reference proteome</keyword>
<dbReference type="RefSeq" id="WP_012035215.1">
    <property type="nucleotide sequence ID" value="NC_009464.1"/>
</dbReference>
<dbReference type="OrthoDB" id="19094at2157"/>
<comment type="subcellular location">
    <subcellularLocation>
        <location evidence="1">Cell membrane</location>
        <topology evidence="1">Multi-pass membrane protein</topology>
    </subcellularLocation>
</comment>
<evidence type="ECO:0000313" key="10">
    <source>
        <dbReference type="Proteomes" id="UP000000663"/>
    </source>
</evidence>
<reference evidence="9 10" key="1">
    <citation type="journal article" date="2006" name="Science">
        <title>Genome of rice cluster I archaea -- the key methane producers in the rice rhizosphere.</title>
        <authorList>
            <person name="Erkel C."/>
            <person name="Kube M."/>
            <person name="Reinhardt R."/>
            <person name="Liesack W."/>
        </authorList>
    </citation>
    <scope>NUCLEOTIDE SEQUENCE [LARGE SCALE GENOMIC DNA]</scope>
    <source>
        <strain evidence="10">DSM 22066 / NBRC 105507 / MRE50</strain>
    </source>
</reference>
<keyword evidence="3 6" id="KW-0812">Transmembrane</keyword>
<feature type="domain" description="Prepilin type IV endopeptidase peptidase" evidence="7">
    <location>
        <begin position="17"/>
        <end position="124"/>
    </location>
</feature>
<keyword evidence="5 6" id="KW-0472">Membrane</keyword>
<keyword evidence="4 6" id="KW-1133">Transmembrane helix</keyword>
<dbReference type="InterPro" id="IPR009655">
    <property type="entry name" value="Preflagellin_peptidase_C"/>
</dbReference>
<proteinExistence type="predicted"/>
<evidence type="ECO:0000256" key="4">
    <source>
        <dbReference type="ARBA" id="ARBA00022989"/>
    </source>
</evidence>
<dbReference type="PANTHER" id="PTHR36506">
    <property type="entry name" value="PREFLAGELLIN PEPTIDASE"/>
    <property type="match status" value="1"/>
</dbReference>
<dbReference type="InterPro" id="IPR052218">
    <property type="entry name" value="Preflagellin_Peptidase"/>
</dbReference>
<feature type="transmembrane region" description="Helical" evidence="6">
    <location>
        <begin position="133"/>
        <end position="159"/>
    </location>
</feature>
<keyword evidence="2" id="KW-1003">Cell membrane</keyword>
<evidence type="ECO:0000256" key="3">
    <source>
        <dbReference type="ARBA" id="ARBA00022692"/>
    </source>
</evidence>
<dbReference type="Proteomes" id="UP000000663">
    <property type="component" value="Chromosome"/>
</dbReference>
<evidence type="ECO:0000256" key="2">
    <source>
        <dbReference type="ARBA" id="ARBA00022475"/>
    </source>
</evidence>
<dbReference type="PANTHER" id="PTHR36506:SF1">
    <property type="entry name" value="PREFLAGELLIN PEPTIDASE"/>
    <property type="match status" value="1"/>
</dbReference>
<dbReference type="STRING" id="351160.RCIX2250"/>
<dbReference type="Gene3D" id="6.10.250.3240">
    <property type="match status" value="1"/>
</dbReference>
<feature type="transmembrane region" description="Helical" evidence="6">
    <location>
        <begin position="243"/>
        <end position="271"/>
    </location>
</feature>
<dbReference type="Pfam" id="PF01478">
    <property type="entry name" value="Peptidase_A24"/>
    <property type="match status" value="1"/>
</dbReference>
<dbReference type="GeneID" id="5145144"/>
<feature type="transmembrane region" description="Helical" evidence="6">
    <location>
        <begin position="94"/>
        <end position="113"/>
    </location>
</feature>
<accession>Q0W2M7</accession>
<dbReference type="EMBL" id="AM114193">
    <property type="protein sequence ID" value="CAJ37366.1"/>
    <property type="molecule type" value="Genomic_DNA"/>
</dbReference>
<evidence type="ECO:0000259" key="8">
    <source>
        <dbReference type="Pfam" id="PF06847"/>
    </source>
</evidence>
<evidence type="ECO:0000256" key="5">
    <source>
        <dbReference type="ARBA" id="ARBA00023136"/>
    </source>
</evidence>
<dbReference type="AlphaFoldDB" id="Q0W2M7"/>
<sequence length="272" mass="31098">MLTVQPDAINWLRIVMCLAIMGYSCITDWKSRRAPPILWEVMTAAGVILLLTEIFTSSYEVRYNVLFFFALSFCLIYLLVNFIYYLFNNVLKGAFGGADANALLAMSVLFPYYPVMDILGVSLPLVKDPVTPIFTLAVFGNALILNIVLPLSIFLYNAYKLPFRELKSNFITAFFGYKMSLKDLKDKHVRLMHNYEEEDGKVVRHMSMFRYPELDDELYGQLKKWRKEGKIEDTLWVTPKIPLLIPITLGVVVALAYGDIMTQMIVGIMGLL</sequence>
<protein>
    <submittedName>
        <fullName evidence="9">Predicted peptidase (A24 family)</fullName>
    </submittedName>
</protein>
<feature type="transmembrane region" description="Helical" evidence="6">
    <location>
        <begin position="65"/>
        <end position="87"/>
    </location>
</feature>
<evidence type="ECO:0000256" key="1">
    <source>
        <dbReference type="ARBA" id="ARBA00004651"/>
    </source>
</evidence>
<dbReference type="KEGG" id="rci:RCIX2250"/>
<evidence type="ECO:0000259" key="7">
    <source>
        <dbReference type="Pfam" id="PF01478"/>
    </source>
</evidence>
<name>Q0W2M7_METAR</name>
<evidence type="ECO:0000256" key="6">
    <source>
        <dbReference type="SAM" id="Phobius"/>
    </source>
</evidence>
<dbReference type="Pfam" id="PF06847">
    <property type="entry name" value="Arc_PepC_II"/>
    <property type="match status" value="1"/>
</dbReference>
<feature type="transmembrane region" description="Helical" evidence="6">
    <location>
        <begin position="12"/>
        <end position="29"/>
    </location>
</feature>
<organism evidence="9 10">
    <name type="scientific">Methanocella arvoryzae (strain DSM 22066 / NBRC 105507 / MRE50)</name>
    <dbReference type="NCBI Taxonomy" id="351160"/>
    <lineage>
        <taxon>Archaea</taxon>
        <taxon>Methanobacteriati</taxon>
        <taxon>Methanobacteriota</taxon>
        <taxon>Stenosarchaea group</taxon>
        <taxon>Methanomicrobia</taxon>
        <taxon>Methanocellales</taxon>
        <taxon>Methanocellaceae</taxon>
        <taxon>Methanocella</taxon>
    </lineage>
</organism>
<evidence type="ECO:0000313" key="9">
    <source>
        <dbReference type="EMBL" id="CAJ37366.1"/>
    </source>
</evidence>
<dbReference type="Gene3D" id="1.20.120.1220">
    <property type="match status" value="1"/>
</dbReference>